<dbReference type="Proteomes" id="UP000294814">
    <property type="component" value="Unassembled WGS sequence"/>
</dbReference>
<keyword evidence="2" id="KW-1185">Reference proteome</keyword>
<dbReference type="EMBL" id="SMLG01000007">
    <property type="protein sequence ID" value="TDE43489.1"/>
    <property type="molecule type" value="Genomic_DNA"/>
</dbReference>
<protein>
    <submittedName>
        <fullName evidence="1">Type II toxin-antitoxin system PemK/MazF family toxin</fullName>
    </submittedName>
</protein>
<comment type="caution">
    <text evidence="1">The sequence shown here is derived from an EMBL/GenBank/DDBJ whole genome shotgun (WGS) entry which is preliminary data.</text>
</comment>
<dbReference type="SUPFAM" id="SSF50118">
    <property type="entry name" value="Cell growth inhibitor/plasmid maintenance toxic component"/>
    <property type="match status" value="1"/>
</dbReference>
<reference evidence="1 2" key="1">
    <citation type="submission" date="2019-03" db="EMBL/GenBank/DDBJ databases">
        <title>Novel species of Flavobacterium.</title>
        <authorList>
            <person name="Liu Q."/>
            <person name="Xin Y.-H."/>
        </authorList>
    </citation>
    <scope>NUCLEOTIDE SEQUENCE [LARGE SCALE GENOMIC DNA]</scope>
    <source>
        <strain evidence="1 2">LB3P52</strain>
    </source>
</reference>
<sequence>MIKGDIILIPFPFTDLTGKKLRPAVILIETDYDLTVSFITTQFKWKESTDIELFPTSSNGIKTPSLIRLSKIATVDKSLVIGKLGELQQNDMAELNLKLKILLQLD</sequence>
<name>A0A4R5F6Y0_9FLAO</name>
<dbReference type="RefSeq" id="WP_131916447.1">
    <property type="nucleotide sequence ID" value="NZ_SMLG01000007.1"/>
</dbReference>
<dbReference type="InterPro" id="IPR003477">
    <property type="entry name" value="PemK-like"/>
</dbReference>
<dbReference type="Gene3D" id="2.30.30.110">
    <property type="match status" value="1"/>
</dbReference>
<accession>A0A4R5F6Y0</accession>
<dbReference type="GO" id="GO:0003677">
    <property type="term" value="F:DNA binding"/>
    <property type="evidence" value="ECO:0007669"/>
    <property type="project" value="InterPro"/>
</dbReference>
<dbReference type="InterPro" id="IPR011067">
    <property type="entry name" value="Plasmid_toxin/cell-grow_inhib"/>
</dbReference>
<dbReference type="AlphaFoldDB" id="A0A4R5F6Y0"/>
<evidence type="ECO:0000313" key="2">
    <source>
        <dbReference type="Proteomes" id="UP000294814"/>
    </source>
</evidence>
<dbReference type="OrthoDB" id="129822at2"/>
<gene>
    <name evidence="1" type="ORF">E0I26_10575</name>
</gene>
<organism evidence="1 2">
    <name type="scientific">Flavobacterium rhamnosiphilum</name>
    <dbReference type="NCBI Taxonomy" id="2541724"/>
    <lineage>
        <taxon>Bacteria</taxon>
        <taxon>Pseudomonadati</taxon>
        <taxon>Bacteroidota</taxon>
        <taxon>Flavobacteriia</taxon>
        <taxon>Flavobacteriales</taxon>
        <taxon>Flavobacteriaceae</taxon>
        <taxon>Flavobacterium</taxon>
    </lineage>
</organism>
<proteinExistence type="predicted"/>
<dbReference type="Pfam" id="PF02452">
    <property type="entry name" value="PemK_toxin"/>
    <property type="match status" value="1"/>
</dbReference>
<evidence type="ECO:0000313" key="1">
    <source>
        <dbReference type="EMBL" id="TDE43489.1"/>
    </source>
</evidence>